<gene>
    <name evidence="1" type="ORF">SAMN04489712_104153</name>
</gene>
<accession>A0A1H5YRW5</accession>
<evidence type="ECO:0000313" key="2">
    <source>
        <dbReference type="Proteomes" id="UP000236723"/>
    </source>
</evidence>
<dbReference type="RefSeq" id="WP_103937624.1">
    <property type="nucleotide sequence ID" value="NZ_FNVO01000004.1"/>
</dbReference>
<organism evidence="1 2">
    <name type="scientific">Thermomonospora echinospora</name>
    <dbReference type="NCBI Taxonomy" id="1992"/>
    <lineage>
        <taxon>Bacteria</taxon>
        <taxon>Bacillati</taxon>
        <taxon>Actinomycetota</taxon>
        <taxon>Actinomycetes</taxon>
        <taxon>Streptosporangiales</taxon>
        <taxon>Thermomonosporaceae</taxon>
        <taxon>Thermomonospora</taxon>
    </lineage>
</organism>
<dbReference type="EMBL" id="FNVO01000004">
    <property type="protein sequence ID" value="SEG26873.1"/>
    <property type="molecule type" value="Genomic_DNA"/>
</dbReference>
<protein>
    <recommendedName>
        <fullName evidence="3">Phosphotransferase enzyme family protein</fullName>
    </recommendedName>
</protein>
<dbReference type="Proteomes" id="UP000236723">
    <property type="component" value="Unassembled WGS sequence"/>
</dbReference>
<reference evidence="2" key="1">
    <citation type="submission" date="2016-10" db="EMBL/GenBank/DDBJ databases">
        <authorList>
            <person name="Varghese N."/>
            <person name="Submissions S."/>
        </authorList>
    </citation>
    <scope>NUCLEOTIDE SEQUENCE [LARGE SCALE GENOMIC DNA]</scope>
    <source>
        <strain evidence="2">DSM 43163</strain>
    </source>
</reference>
<dbReference type="OrthoDB" id="2570531at2"/>
<proteinExistence type="predicted"/>
<sequence>MERVEWESLPPAVRDAVQEHIGAVVKIEPIPEGKNSALVAVAHTSTDRVFLKGARACEPAKAAQLEREAAINPYVTAIAPALAFEAAEDGWHLLGFEYVCGHRADYAPGSPDLPKVLETLDALDRLPCPQGGVQLPWFEARLSNYAPPQHLRHFTGRALLHTDLTPGNMRVTPQGAMLVDWATASRGADWVNPADLVLCLIACGHTPRDAEAAVTDVTSWRNADPEAINAYARTTAATWLELYFTATHPWARAAVKAAQQWAMHRWETS</sequence>
<dbReference type="SUPFAM" id="SSF56112">
    <property type="entry name" value="Protein kinase-like (PK-like)"/>
    <property type="match status" value="1"/>
</dbReference>
<keyword evidence="2" id="KW-1185">Reference proteome</keyword>
<dbReference type="AlphaFoldDB" id="A0A1H5YRW5"/>
<evidence type="ECO:0000313" key="1">
    <source>
        <dbReference type="EMBL" id="SEG26873.1"/>
    </source>
</evidence>
<dbReference type="InterPro" id="IPR011009">
    <property type="entry name" value="Kinase-like_dom_sf"/>
</dbReference>
<name>A0A1H5YRW5_9ACTN</name>
<evidence type="ECO:0008006" key="3">
    <source>
        <dbReference type="Google" id="ProtNLM"/>
    </source>
</evidence>